<reference evidence="1 2" key="1">
    <citation type="submission" date="2006-04" db="EMBL/GenBank/DDBJ databases">
        <authorList>
            <person name="Nierman W.C."/>
        </authorList>
    </citation>
    <scope>NUCLEOTIDE SEQUENCE [LARGE SCALE GENOMIC DNA]</scope>
    <source>
        <strain evidence="1 2">DW4/3-1</strain>
    </source>
</reference>
<dbReference type="AlphaFoldDB" id="Q08TR2"/>
<name>Q08TR2_STIAD</name>
<comment type="caution">
    <text evidence="1">The sequence shown here is derived from an EMBL/GenBank/DDBJ whole genome shotgun (WGS) entry which is preliminary data.</text>
</comment>
<proteinExistence type="predicted"/>
<organism evidence="1 2">
    <name type="scientific">Stigmatella aurantiaca (strain DW4/3-1)</name>
    <dbReference type="NCBI Taxonomy" id="378806"/>
    <lineage>
        <taxon>Bacteria</taxon>
        <taxon>Pseudomonadati</taxon>
        <taxon>Myxococcota</taxon>
        <taxon>Myxococcia</taxon>
        <taxon>Myxococcales</taxon>
        <taxon>Cystobacterineae</taxon>
        <taxon>Archangiaceae</taxon>
        <taxon>Stigmatella</taxon>
    </lineage>
</organism>
<gene>
    <name evidence="1" type="ORF">STIAU_6368</name>
</gene>
<evidence type="ECO:0000313" key="2">
    <source>
        <dbReference type="Proteomes" id="UP000032702"/>
    </source>
</evidence>
<dbReference type="EMBL" id="AAMD01000141">
    <property type="protein sequence ID" value="EAU63882.1"/>
    <property type="molecule type" value="Genomic_DNA"/>
</dbReference>
<dbReference type="PATRIC" id="fig|378806.16.peg.2783"/>
<protein>
    <submittedName>
        <fullName evidence="1">Uncharacterized protein</fullName>
    </submittedName>
</protein>
<evidence type="ECO:0000313" key="1">
    <source>
        <dbReference type="EMBL" id="EAU63882.1"/>
    </source>
</evidence>
<sequence>MEPGLGYALMLTVMFLSLLLGAAPGDGASSVSPQALDAPPLVDDSPTAWSCTVDTLRAGRECVFEAELTSAAPSQEQASANIRLVQEVARKLCAEASRSPSEEGQGDRTIAAFCERRTLAVAEERCGLAESVLVDAEGRFAPAARACYRALAGVLQEAQMRSTVAKAHEKGTP</sequence>
<accession>Q08TR2</accession>
<dbReference type="Proteomes" id="UP000032702">
    <property type="component" value="Unassembled WGS sequence"/>
</dbReference>